<keyword evidence="2" id="KW-0804">Transcription</keyword>
<dbReference type="InterPro" id="IPR009057">
    <property type="entry name" value="Homeodomain-like_sf"/>
</dbReference>
<dbReference type="Proteomes" id="UP000032668">
    <property type="component" value="Unassembled WGS sequence"/>
</dbReference>
<dbReference type="CDD" id="cd03137">
    <property type="entry name" value="GATase1_AraC_1"/>
    <property type="match status" value="1"/>
</dbReference>
<protein>
    <submittedName>
        <fullName evidence="4">Transcriptional regulator AraC</fullName>
    </submittedName>
</protein>
<dbReference type="GO" id="GO:0003700">
    <property type="term" value="F:DNA-binding transcription factor activity"/>
    <property type="evidence" value="ECO:0007669"/>
    <property type="project" value="InterPro"/>
</dbReference>
<sequence length="339" mass="37414">MTMIPHFLPPMKNIAIFLFEDFQILDATGPIAAFEIAERIAPGSYHLKVLSMEGGTVRSSSGITIDSAIADSSQSLDTLIVVGGKGSRQAMHDHESTAYLRARAENTRRLCSVCSGAFLLAAAGLLEGKRATTHWHRSEELQRLFPAIRVEADRIHIRDGTIWTSAGISAGIDLALALTAEDLGEAIAKRVAQQMVVYYRRPGGQSQFSALAELGSDATSFSSLFEYMRTHLSERLTVEQLAAHIAMSPRNFARAFVREVGISPAKAVERLRLEVARERVETSREPIEQIASSTGFNDPERMRRAFVRHFGQPPQALRRVYAQPNTAGSLRSKQHPFIK</sequence>
<evidence type="ECO:0000259" key="3">
    <source>
        <dbReference type="PROSITE" id="PS01124"/>
    </source>
</evidence>
<dbReference type="Pfam" id="PF12833">
    <property type="entry name" value="HTH_18"/>
    <property type="match status" value="1"/>
</dbReference>
<dbReference type="PANTHER" id="PTHR43130">
    <property type="entry name" value="ARAC-FAMILY TRANSCRIPTIONAL REGULATOR"/>
    <property type="match status" value="1"/>
</dbReference>
<dbReference type="InterPro" id="IPR029062">
    <property type="entry name" value="Class_I_gatase-like"/>
</dbReference>
<keyword evidence="5" id="KW-1185">Reference proteome</keyword>
<dbReference type="PANTHER" id="PTHR43130:SF3">
    <property type="entry name" value="HTH-TYPE TRANSCRIPTIONAL REGULATOR RV1931C"/>
    <property type="match status" value="1"/>
</dbReference>
<dbReference type="Pfam" id="PF01965">
    <property type="entry name" value="DJ-1_PfpI"/>
    <property type="match status" value="1"/>
</dbReference>
<evidence type="ECO:0000313" key="5">
    <source>
        <dbReference type="Proteomes" id="UP000032668"/>
    </source>
</evidence>
<dbReference type="Gene3D" id="1.10.10.60">
    <property type="entry name" value="Homeodomain-like"/>
    <property type="match status" value="1"/>
</dbReference>
<name>A0A0D6PEB5_9PROT</name>
<dbReference type="AlphaFoldDB" id="A0A0D6PEB5"/>
<dbReference type="SUPFAM" id="SSF52317">
    <property type="entry name" value="Class I glutamine amidotransferase-like"/>
    <property type="match status" value="1"/>
</dbReference>
<dbReference type="GO" id="GO:0043565">
    <property type="term" value="F:sequence-specific DNA binding"/>
    <property type="evidence" value="ECO:0007669"/>
    <property type="project" value="InterPro"/>
</dbReference>
<evidence type="ECO:0000256" key="1">
    <source>
        <dbReference type="ARBA" id="ARBA00023015"/>
    </source>
</evidence>
<dbReference type="SMART" id="SM00342">
    <property type="entry name" value="HTH_ARAC"/>
    <property type="match status" value="1"/>
</dbReference>
<dbReference type="InterPro" id="IPR002818">
    <property type="entry name" value="DJ-1/PfpI"/>
</dbReference>
<evidence type="ECO:0000313" key="4">
    <source>
        <dbReference type="EMBL" id="GAN79553.1"/>
    </source>
</evidence>
<comment type="caution">
    <text evidence="4">The sequence shown here is derived from an EMBL/GenBank/DDBJ whole genome shotgun (WGS) entry which is preliminary data.</text>
</comment>
<dbReference type="SUPFAM" id="SSF46689">
    <property type="entry name" value="Homeodomain-like"/>
    <property type="match status" value="2"/>
</dbReference>
<keyword evidence="1" id="KW-0805">Transcription regulation</keyword>
<proteinExistence type="predicted"/>
<dbReference type="Gene3D" id="3.40.50.880">
    <property type="match status" value="1"/>
</dbReference>
<dbReference type="PROSITE" id="PS01124">
    <property type="entry name" value="HTH_ARAC_FAMILY_2"/>
    <property type="match status" value="1"/>
</dbReference>
<dbReference type="InterPro" id="IPR052158">
    <property type="entry name" value="INH-QAR"/>
</dbReference>
<evidence type="ECO:0000256" key="2">
    <source>
        <dbReference type="ARBA" id="ARBA00023163"/>
    </source>
</evidence>
<reference evidence="4 5" key="1">
    <citation type="submission" date="2012-11" db="EMBL/GenBank/DDBJ databases">
        <title>Whole genome sequence of Acidocella aminolytica 101 = DSM 11237.</title>
        <authorList>
            <person name="Azuma Y."/>
            <person name="Higashiura N."/>
            <person name="Hirakawa H."/>
            <person name="Matsushita K."/>
        </authorList>
    </citation>
    <scope>NUCLEOTIDE SEQUENCE [LARGE SCALE GENOMIC DNA]</scope>
    <source>
        <strain evidence="5">101 / DSM 11237</strain>
    </source>
</reference>
<organism evidence="4 5">
    <name type="scientific">Acidocella aminolytica 101 = DSM 11237</name>
    <dbReference type="NCBI Taxonomy" id="1120923"/>
    <lineage>
        <taxon>Bacteria</taxon>
        <taxon>Pseudomonadati</taxon>
        <taxon>Pseudomonadota</taxon>
        <taxon>Alphaproteobacteria</taxon>
        <taxon>Acetobacterales</taxon>
        <taxon>Acidocellaceae</taxon>
        <taxon>Acidocella</taxon>
    </lineage>
</organism>
<accession>A0A0D6PEB5</accession>
<gene>
    <name evidence="4" type="ORF">Aam_023_004</name>
</gene>
<dbReference type="STRING" id="1120923.SAMN02746095_02711"/>
<feature type="domain" description="HTH araC/xylS-type" evidence="3">
    <location>
        <begin position="222"/>
        <end position="320"/>
    </location>
</feature>
<dbReference type="EMBL" id="BANC01000023">
    <property type="protein sequence ID" value="GAN79553.1"/>
    <property type="molecule type" value="Genomic_DNA"/>
</dbReference>
<dbReference type="InterPro" id="IPR018060">
    <property type="entry name" value="HTH_AraC"/>
</dbReference>